<evidence type="ECO:0000259" key="5">
    <source>
        <dbReference type="Pfam" id="PF20266"/>
    </source>
</evidence>
<evidence type="ECO:0000256" key="2">
    <source>
        <dbReference type="ARBA" id="ARBA00008307"/>
    </source>
</evidence>
<feature type="domain" description="Mab-21-like HhH/H2TH-like" evidence="5">
    <location>
        <begin position="584"/>
        <end position="655"/>
    </location>
</feature>
<keyword evidence="3" id="KW-0547">Nucleotide-binding</keyword>
<evidence type="ECO:0000313" key="7">
    <source>
        <dbReference type="RefSeq" id="XP_065673192.1"/>
    </source>
</evidence>
<dbReference type="GeneID" id="105844242"/>
<dbReference type="InterPro" id="IPR046903">
    <property type="entry name" value="Mab-21-like_nuc_Trfase"/>
</dbReference>
<evidence type="ECO:0000259" key="4">
    <source>
        <dbReference type="Pfam" id="PF03281"/>
    </source>
</evidence>
<dbReference type="InterPro" id="IPR046906">
    <property type="entry name" value="Mab-21_HhH/H2TH-like"/>
</dbReference>
<keyword evidence="6" id="KW-1185">Reference proteome</keyword>
<dbReference type="PANTHER" id="PTHR10656">
    <property type="entry name" value="CELL FATE DETERMINING PROTEIN MAB21-RELATED"/>
    <property type="match status" value="1"/>
</dbReference>
<evidence type="ECO:0000256" key="3">
    <source>
        <dbReference type="ARBA" id="ARBA00022840"/>
    </source>
</evidence>
<accession>A0ABM4DFJ2</accession>
<dbReference type="RefSeq" id="XP_065673192.1">
    <property type="nucleotide sequence ID" value="XM_065817120.1"/>
</dbReference>
<feature type="domain" description="Mab-21-like nucleotidyltransferase" evidence="4">
    <location>
        <begin position="472"/>
        <end position="553"/>
    </location>
</feature>
<evidence type="ECO:0000256" key="1">
    <source>
        <dbReference type="ARBA" id="ARBA00001946"/>
    </source>
</evidence>
<keyword evidence="3" id="KW-0067">ATP-binding</keyword>
<reference evidence="7" key="1">
    <citation type="submission" date="2025-08" db="UniProtKB">
        <authorList>
            <consortium name="RefSeq"/>
        </authorList>
    </citation>
    <scope>IDENTIFICATION</scope>
</reference>
<dbReference type="PANTHER" id="PTHR10656:SF69">
    <property type="entry name" value="MAB-21-LIKE HHH_H2TH-LIKE DOMAIN-CONTAINING PROTEIN"/>
    <property type="match status" value="1"/>
</dbReference>
<dbReference type="SMART" id="SM01265">
    <property type="entry name" value="Mab-21"/>
    <property type="match status" value="1"/>
</dbReference>
<dbReference type="Gene3D" id="1.10.1410.40">
    <property type="match status" value="1"/>
</dbReference>
<comment type="cofactor">
    <cofactor evidence="1">
        <name>Mg(2+)</name>
        <dbReference type="ChEBI" id="CHEBI:18420"/>
    </cofactor>
</comment>
<comment type="similarity">
    <text evidence="2">Belongs to the mab-21 family.</text>
</comment>
<sequence>MDVVIQLFQKHVSPEKLYEYRLAWASITSTTVDSLIKSTSDMKNSELNRIISSINQSSFSKIKSNHSKNVTTLHETNLPTETLNVSSRDLDKSIINVEDKTVIETALIHSPISSKASYEIEKVIKLQETKLSTVASAYVNVSTQNLNEPFLSNEVEAIVSGSNVEGATLARLFFEDSKSEIELDIMYQVAQVNKMCLEQCDKSNPMFVHILLEMDPDVINECVGKHGDKFHNFFICNNENFKQYLGSDALKSEAKYSFNKSPDLLKHIGGYRPCTDHPDWKSKDAAGTLNIVLSNDREFQGERKNNPQETAKNVLNEVVNSSAEFGQRAKHLLQTLVQIQHNFLESRLKGKTKVEQINLAIECSNQCLYLTDTLCDHRQETIGYTLRQFMGFETNEVTESIRTILRQKFENHLSKLNKLLNYPNSDEAEQTLLDFETNVKSQQYIIGFNTFLEQELFFMNTVRFAQKETEDPKYNNNELLNFSEKNVSRMSIDFVFCLKCNFWPEIAAEWPKKERLWPEQTTIKNIVANGVHVVCKELQHSAIDWRLSFSVAEIEIARLWTPWQHYIYFIFKSLFYKYLKPLSNKGIKVITSYLVKTVMLNVSENFEQSWWCKENAGECLLVLLTTLISAFEDKMLPHHFIPTFNLLNGASNDKETEQVLDTAADILSSLLIRPEEVASNLSATLEIIVEFIKVSETQTALKTRLNDELLLFMKQSLFF</sequence>
<name>A0ABM4DFJ2_HYDVU</name>
<dbReference type="Pfam" id="PF03281">
    <property type="entry name" value="Mab-21"/>
    <property type="match status" value="1"/>
</dbReference>
<evidence type="ECO:0000313" key="6">
    <source>
        <dbReference type="Proteomes" id="UP001652625"/>
    </source>
</evidence>
<dbReference type="Pfam" id="PF20266">
    <property type="entry name" value="Mab-21_C"/>
    <property type="match status" value="1"/>
</dbReference>
<dbReference type="InterPro" id="IPR024810">
    <property type="entry name" value="MAB21L/cGLR"/>
</dbReference>
<dbReference type="Proteomes" id="UP001652625">
    <property type="component" value="Chromosome 14"/>
</dbReference>
<gene>
    <name evidence="7" type="primary">LOC105844242</name>
</gene>
<organism evidence="6 7">
    <name type="scientific">Hydra vulgaris</name>
    <name type="common">Hydra</name>
    <name type="synonym">Hydra attenuata</name>
    <dbReference type="NCBI Taxonomy" id="6087"/>
    <lineage>
        <taxon>Eukaryota</taxon>
        <taxon>Metazoa</taxon>
        <taxon>Cnidaria</taxon>
        <taxon>Hydrozoa</taxon>
        <taxon>Hydroidolina</taxon>
        <taxon>Anthoathecata</taxon>
        <taxon>Aplanulata</taxon>
        <taxon>Hydridae</taxon>
        <taxon>Hydra</taxon>
    </lineage>
</organism>
<proteinExistence type="inferred from homology"/>
<protein>
    <submittedName>
        <fullName evidence="7">Uncharacterized protein LOC105844242 isoform X2</fullName>
    </submittedName>
</protein>